<dbReference type="Gene3D" id="3.20.20.210">
    <property type="match status" value="1"/>
</dbReference>
<organism evidence="1">
    <name type="scientific">marine sediment metagenome</name>
    <dbReference type="NCBI Taxonomy" id="412755"/>
    <lineage>
        <taxon>unclassified sequences</taxon>
        <taxon>metagenomes</taxon>
        <taxon>ecological metagenomes</taxon>
    </lineage>
</organism>
<reference evidence="1" key="1">
    <citation type="journal article" date="2014" name="Front. Microbiol.">
        <title>High frequency of phylogenetically diverse reductive dehalogenase-homologous genes in deep subseafloor sedimentary metagenomes.</title>
        <authorList>
            <person name="Kawai M."/>
            <person name="Futagami T."/>
            <person name="Toyoda A."/>
            <person name="Takaki Y."/>
            <person name="Nishi S."/>
            <person name="Hori S."/>
            <person name="Arai W."/>
            <person name="Tsubouchi T."/>
            <person name="Morono Y."/>
            <person name="Uchiyama I."/>
            <person name="Ito T."/>
            <person name="Fujiyama A."/>
            <person name="Inagaki F."/>
            <person name="Takami H."/>
        </authorList>
    </citation>
    <scope>NUCLEOTIDE SEQUENCE</scope>
    <source>
        <strain evidence="1">Expedition CK06-06</strain>
    </source>
</reference>
<dbReference type="EMBL" id="BART01008888">
    <property type="protein sequence ID" value="GAG59519.1"/>
    <property type="molecule type" value="Genomic_DNA"/>
</dbReference>
<name>X0YSR9_9ZZZZ</name>
<accession>X0YSR9</accession>
<feature type="non-terminal residue" evidence="1">
    <location>
        <position position="1"/>
    </location>
</feature>
<protein>
    <recommendedName>
        <fullName evidence="2">Uroporphyrinogen decarboxylase (URO-D) domain-containing protein</fullName>
    </recommendedName>
</protein>
<gene>
    <name evidence="1" type="ORF">S01H4_19865</name>
</gene>
<sequence>VDTTHILCQDNLNLVRKEVERAILQGAPGGGFLFSSSNSLYSGHNLEAIWEMYRYAGEIGKYPIANI</sequence>
<evidence type="ECO:0008006" key="2">
    <source>
        <dbReference type="Google" id="ProtNLM"/>
    </source>
</evidence>
<proteinExistence type="predicted"/>
<evidence type="ECO:0000313" key="1">
    <source>
        <dbReference type="EMBL" id="GAG59519.1"/>
    </source>
</evidence>
<dbReference type="InterPro" id="IPR038071">
    <property type="entry name" value="UROD/MetE-like_sf"/>
</dbReference>
<comment type="caution">
    <text evidence="1">The sequence shown here is derived from an EMBL/GenBank/DDBJ whole genome shotgun (WGS) entry which is preliminary data.</text>
</comment>
<dbReference type="AlphaFoldDB" id="X0YSR9"/>